<feature type="domain" description="Ig-like" evidence="5">
    <location>
        <begin position="149"/>
        <end position="229"/>
    </location>
</feature>
<accession>A0A8X7XPF3</accession>
<dbReference type="SUPFAM" id="SSF48726">
    <property type="entry name" value="Immunoglobulin"/>
    <property type="match status" value="2"/>
</dbReference>
<feature type="domain" description="Ig-like" evidence="5">
    <location>
        <begin position="17"/>
        <end position="115"/>
    </location>
</feature>
<dbReference type="Proteomes" id="UP000886611">
    <property type="component" value="Unassembled WGS sequence"/>
</dbReference>
<dbReference type="SMART" id="SM00409">
    <property type="entry name" value="IG"/>
    <property type="match status" value="2"/>
</dbReference>
<feature type="non-terminal residue" evidence="6">
    <location>
        <position position="1"/>
    </location>
</feature>
<evidence type="ECO:0000256" key="4">
    <source>
        <dbReference type="SAM" id="SignalP"/>
    </source>
</evidence>
<dbReference type="InterPro" id="IPR013783">
    <property type="entry name" value="Ig-like_fold"/>
</dbReference>
<dbReference type="PANTHER" id="PTHR46013:SF4">
    <property type="entry name" value="B-CELL RECEPTOR CD22-RELATED"/>
    <property type="match status" value="1"/>
</dbReference>
<dbReference type="CDD" id="cd00096">
    <property type="entry name" value="Ig"/>
    <property type="match status" value="1"/>
</dbReference>
<dbReference type="InterPro" id="IPR003598">
    <property type="entry name" value="Ig_sub2"/>
</dbReference>
<name>A0A8X7XPF3_POLSE</name>
<evidence type="ECO:0000313" key="7">
    <source>
        <dbReference type="Proteomes" id="UP000886611"/>
    </source>
</evidence>
<evidence type="ECO:0000256" key="3">
    <source>
        <dbReference type="SAM" id="Phobius"/>
    </source>
</evidence>
<dbReference type="InterPro" id="IPR003599">
    <property type="entry name" value="Ig_sub"/>
</dbReference>
<evidence type="ECO:0000256" key="1">
    <source>
        <dbReference type="ARBA" id="ARBA00023319"/>
    </source>
</evidence>
<dbReference type="InterPro" id="IPR003006">
    <property type="entry name" value="Ig/MHC_CS"/>
</dbReference>
<dbReference type="Pfam" id="PF13927">
    <property type="entry name" value="Ig_3"/>
    <property type="match status" value="1"/>
</dbReference>
<sequence length="376" mass="42801">TGLIFPIVFFFIFTGKPSLLIQSPEGPVLEGQSVTLECVSDMDSDMSFYSIQKYSRYMMMWINLEKTTHLRCWYYDVNVTRADGRLQLNIPSIQSWNSGSFRCVANNGTNEESISEDLNIPVHYLRDISIYRDNSFYSRYWDQLGVLNVTRGSDVEVECSASASETPTYTWSKKVCHHDEDHFTRKGLEWVQLSNKLKLQKVQDGDAGLYTCTVQHPTVPSLSKTRSLQLYVVNEKKNWLGPDQMNLILMTAVPAGVLLLIILILAVYLSKRKAPIVKGPMRDYASSGPRGGNRPGGYGDHGKGAWKLNPIGARGHRQGLPECLESPGRQHFRHTRKYWREEDQEHPECFQVHSWHFRHTRECGRSSSGGTWSTSG</sequence>
<keyword evidence="4" id="KW-0732">Signal</keyword>
<dbReference type="InterPro" id="IPR036179">
    <property type="entry name" value="Ig-like_dom_sf"/>
</dbReference>
<keyword evidence="3" id="KW-1133">Transmembrane helix</keyword>
<dbReference type="EMBL" id="JAATIS010000094">
    <property type="protein sequence ID" value="KAG2471004.1"/>
    <property type="molecule type" value="Genomic_DNA"/>
</dbReference>
<proteinExistence type="predicted"/>
<dbReference type="Gene3D" id="2.60.40.10">
    <property type="entry name" value="Immunoglobulins"/>
    <property type="match status" value="2"/>
</dbReference>
<reference evidence="6 7" key="1">
    <citation type="journal article" date="2021" name="Cell">
        <title>Tracing the genetic footprints of vertebrate landing in non-teleost ray-finned fishes.</title>
        <authorList>
            <person name="Bi X."/>
            <person name="Wang K."/>
            <person name="Yang L."/>
            <person name="Pan H."/>
            <person name="Jiang H."/>
            <person name="Wei Q."/>
            <person name="Fang M."/>
            <person name="Yu H."/>
            <person name="Zhu C."/>
            <person name="Cai Y."/>
            <person name="He Y."/>
            <person name="Gan X."/>
            <person name="Zeng H."/>
            <person name="Yu D."/>
            <person name="Zhu Y."/>
            <person name="Jiang H."/>
            <person name="Qiu Q."/>
            <person name="Yang H."/>
            <person name="Zhang Y.E."/>
            <person name="Wang W."/>
            <person name="Zhu M."/>
            <person name="He S."/>
            <person name="Zhang G."/>
        </authorList>
    </citation>
    <scope>NUCLEOTIDE SEQUENCE [LARGE SCALE GENOMIC DNA]</scope>
    <source>
        <strain evidence="6">Bchr_013</strain>
    </source>
</reference>
<evidence type="ECO:0000259" key="5">
    <source>
        <dbReference type="PROSITE" id="PS50835"/>
    </source>
</evidence>
<organism evidence="6 7">
    <name type="scientific">Polypterus senegalus</name>
    <name type="common">Senegal bichir</name>
    <dbReference type="NCBI Taxonomy" id="55291"/>
    <lineage>
        <taxon>Eukaryota</taxon>
        <taxon>Metazoa</taxon>
        <taxon>Chordata</taxon>
        <taxon>Craniata</taxon>
        <taxon>Vertebrata</taxon>
        <taxon>Euteleostomi</taxon>
        <taxon>Actinopterygii</taxon>
        <taxon>Polypteriformes</taxon>
        <taxon>Polypteridae</taxon>
        <taxon>Polypterus</taxon>
    </lineage>
</organism>
<feature type="signal peptide" evidence="4">
    <location>
        <begin position="1"/>
        <end position="18"/>
    </location>
</feature>
<dbReference type="PROSITE" id="PS00290">
    <property type="entry name" value="IG_MHC"/>
    <property type="match status" value="1"/>
</dbReference>
<dbReference type="PROSITE" id="PS50835">
    <property type="entry name" value="IG_LIKE"/>
    <property type="match status" value="2"/>
</dbReference>
<evidence type="ECO:0000313" key="6">
    <source>
        <dbReference type="EMBL" id="KAG2471004.1"/>
    </source>
</evidence>
<dbReference type="PANTHER" id="PTHR46013">
    <property type="entry name" value="VASCULAR CELL ADHESION MOLECULE 1"/>
    <property type="match status" value="1"/>
</dbReference>
<feature type="non-terminal residue" evidence="6">
    <location>
        <position position="376"/>
    </location>
</feature>
<dbReference type="AlphaFoldDB" id="A0A8X7XPF3"/>
<feature type="compositionally biased region" description="Gly residues" evidence="2">
    <location>
        <begin position="289"/>
        <end position="299"/>
    </location>
</feature>
<feature type="chain" id="PRO_5036496068" evidence="4">
    <location>
        <begin position="19"/>
        <end position="376"/>
    </location>
</feature>
<feature type="transmembrane region" description="Helical" evidence="3">
    <location>
        <begin position="247"/>
        <end position="269"/>
    </location>
</feature>
<keyword evidence="3" id="KW-0472">Membrane</keyword>
<dbReference type="SMART" id="SM00408">
    <property type="entry name" value="IGc2"/>
    <property type="match status" value="2"/>
</dbReference>
<keyword evidence="7" id="KW-1185">Reference proteome</keyword>
<protein>
    <submittedName>
        <fullName evidence="6">BCAM protein</fullName>
    </submittedName>
</protein>
<evidence type="ECO:0000256" key="2">
    <source>
        <dbReference type="SAM" id="MobiDB-lite"/>
    </source>
</evidence>
<keyword evidence="3" id="KW-0812">Transmembrane</keyword>
<gene>
    <name evidence="6" type="primary">Bcam_1</name>
    <name evidence="6" type="ORF">GTO96_0006147</name>
</gene>
<dbReference type="InterPro" id="IPR007110">
    <property type="entry name" value="Ig-like_dom"/>
</dbReference>
<comment type="caution">
    <text evidence="6">The sequence shown here is derived from an EMBL/GenBank/DDBJ whole genome shotgun (WGS) entry which is preliminary data.</text>
</comment>
<keyword evidence="1" id="KW-0393">Immunoglobulin domain</keyword>
<feature type="region of interest" description="Disordered" evidence="2">
    <location>
        <begin position="283"/>
        <end position="304"/>
    </location>
</feature>